<dbReference type="Gene3D" id="3.30.870.10">
    <property type="entry name" value="Endonuclease Chain A"/>
    <property type="match status" value="2"/>
</dbReference>
<evidence type="ECO:0000313" key="14">
    <source>
        <dbReference type="EMBL" id="RMA82408.1"/>
    </source>
</evidence>
<dbReference type="InterPro" id="IPR001736">
    <property type="entry name" value="PLipase_D/transphosphatidylase"/>
</dbReference>
<dbReference type="PANTHER" id="PTHR21248:SF22">
    <property type="entry name" value="PHOSPHOLIPASE D"/>
    <property type="match status" value="1"/>
</dbReference>
<comment type="subcellular location">
    <subcellularLocation>
        <location evidence="1 12">Cell membrane</location>
        <topology evidence="1 12">Multi-pass membrane protein</topology>
    </subcellularLocation>
</comment>
<dbReference type="InterPro" id="IPR022924">
    <property type="entry name" value="Cardiolipin_synthase"/>
</dbReference>
<feature type="active site" evidence="12">
    <location>
        <position position="226"/>
    </location>
</feature>
<evidence type="ECO:0000256" key="4">
    <source>
        <dbReference type="ARBA" id="ARBA00022679"/>
    </source>
</evidence>
<evidence type="ECO:0000256" key="3">
    <source>
        <dbReference type="ARBA" id="ARBA00022516"/>
    </source>
</evidence>
<evidence type="ECO:0000256" key="8">
    <source>
        <dbReference type="ARBA" id="ARBA00023098"/>
    </source>
</evidence>
<evidence type="ECO:0000256" key="7">
    <source>
        <dbReference type="ARBA" id="ARBA00022989"/>
    </source>
</evidence>
<keyword evidence="4 12" id="KW-0808">Transferase</keyword>
<dbReference type="Pfam" id="PF13396">
    <property type="entry name" value="PLDc_N"/>
    <property type="match status" value="1"/>
</dbReference>
<keyword evidence="7 12" id="KW-1133">Transmembrane helix</keyword>
<dbReference type="NCBIfam" id="TIGR04265">
    <property type="entry name" value="bac_cardiolipin"/>
    <property type="match status" value="1"/>
</dbReference>
<comment type="catalytic activity">
    <reaction evidence="12">
        <text>2 a 1,2-diacyl-sn-glycero-3-phospho-(1'-sn-glycerol) = a cardiolipin + glycerol</text>
        <dbReference type="Rhea" id="RHEA:31451"/>
        <dbReference type="ChEBI" id="CHEBI:17754"/>
        <dbReference type="ChEBI" id="CHEBI:62237"/>
        <dbReference type="ChEBI" id="CHEBI:64716"/>
    </reaction>
</comment>
<dbReference type="OrthoDB" id="9762009at2"/>
<organism evidence="14 15">
    <name type="scientific">Umboniibacter marinipuniceus</name>
    <dbReference type="NCBI Taxonomy" id="569599"/>
    <lineage>
        <taxon>Bacteria</taxon>
        <taxon>Pseudomonadati</taxon>
        <taxon>Pseudomonadota</taxon>
        <taxon>Gammaproteobacteria</taxon>
        <taxon>Cellvibrionales</taxon>
        <taxon>Cellvibrionaceae</taxon>
        <taxon>Umboniibacter</taxon>
    </lineage>
</organism>
<dbReference type="CDD" id="cd09158">
    <property type="entry name" value="PLDc_EcCLS_like_2"/>
    <property type="match status" value="1"/>
</dbReference>
<feature type="domain" description="PLD phosphodiesterase" evidence="13">
    <location>
        <begin position="397"/>
        <end position="424"/>
    </location>
</feature>
<dbReference type="EC" id="2.7.8.-" evidence="12"/>
<dbReference type="AlphaFoldDB" id="A0A3M0AI61"/>
<dbReference type="InterPro" id="IPR030840">
    <property type="entry name" value="CL_synthase_A"/>
</dbReference>
<name>A0A3M0AI61_9GAMM</name>
<evidence type="ECO:0000256" key="2">
    <source>
        <dbReference type="ARBA" id="ARBA00022475"/>
    </source>
</evidence>
<dbReference type="SMART" id="SM00155">
    <property type="entry name" value="PLDc"/>
    <property type="match status" value="2"/>
</dbReference>
<dbReference type="Pfam" id="PF13091">
    <property type="entry name" value="PLDc_2"/>
    <property type="match status" value="2"/>
</dbReference>
<evidence type="ECO:0000313" key="15">
    <source>
        <dbReference type="Proteomes" id="UP000267187"/>
    </source>
</evidence>
<evidence type="ECO:0000256" key="12">
    <source>
        <dbReference type="HAMAP-Rule" id="MF_00190"/>
    </source>
</evidence>
<dbReference type="GO" id="GO:0005886">
    <property type="term" value="C:plasma membrane"/>
    <property type="evidence" value="ECO:0007669"/>
    <property type="project" value="UniProtKB-SubCell"/>
</dbReference>
<protein>
    <recommendedName>
        <fullName evidence="12">Cardiolipin synthase A</fullName>
        <shortName evidence="12">CL synthase</shortName>
        <ecNumber evidence="12">2.7.8.-</ecNumber>
    </recommendedName>
</protein>
<dbReference type="PROSITE" id="PS50035">
    <property type="entry name" value="PLD"/>
    <property type="match status" value="2"/>
</dbReference>
<comment type="caution">
    <text evidence="14">The sequence shown here is derived from an EMBL/GenBank/DDBJ whole genome shotgun (WGS) entry which is preliminary data.</text>
</comment>
<accession>A0A3M0AI61</accession>
<keyword evidence="10 12" id="KW-0594">Phospholipid biosynthesis</keyword>
<evidence type="ECO:0000256" key="10">
    <source>
        <dbReference type="ARBA" id="ARBA00023209"/>
    </source>
</evidence>
<feature type="domain" description="PLD phosphodiesterase" evidence="13">
    <location>
        <begin position="219"/>
        <end position="246"/>
    </location>
</feature>
<dbReference type="RefSeq" id="WP_121875742.1">
    <property type="nucleotide sequence ID" value="NZ_REFJ01000001.1"/>
</dbReference>
<dbReference type="HAMAP" id="MF_00190">
    <property type="entry name" value="Cardiolipin_synth_ClsA"/>
    <property type="match status" value="1"/>
</dbReference>
<keyword evidence="11 12" id="KW-1208">Phospholipid metabolism</keyword>
<keyword evidence="15" id="KW-1185">Reference proteome</keyword>
<dbReference type="InterPro" id="IPR025202">
    <property type="entry name" value="PLD-like_dom"/>
</dbReference>
<dbReference type="SUPFAM" id="SSF56024">
    <property type="entry name" value="Phospholipase D/nuclease"/>
    <property type="match status" value="2"/>
</dbReference>
<dbReference type="EMBL" id="REFJ01000001">
    <property type="protein sequence ID" value="RMA82408.1"/>
    <property type="molecule type" value="Genomic_DNA"/>
</dbReference>
<feature type="transmembrane region" description="Helical" evidence="12">
    <location>
        <begin position="6"/>
        <end position="29"/>
    </location>
</feature>
<keyword evidence="8 12" id="KW-0443">Lipid metabolism</keyword>
<feature type="active site" evidence="12">
    <location>
        <position position="231"/>
    </location>
</feature>
<keyword evidence="3 12" id="KW-0444">Lipid biosynthesis</keyword>
<keyword evidence="5 12" id="KW-0812">Transmembrane</keyword>
<dbReference type="GO" id="GO:0008808">
    <property type="term" value="F:cardiolipin synthase activity"/>
    <property type="evidence" value="ECO:0007669"/>
    <property type="project" value="UniProtKB-UniRule"/>
</dbReference>
<evidence type="ECO:0000256" key="6">
    <source>
        <dbReference type="ARBA" id="ARBA00022737"/>
    </source>
</evidence>
<feature type="active site" evidence="12">
    <location>
        <position position="404"/>
    </location>
</feature>
<reference evidence="14 15" key="1">
    <citation type="submission" date="2018-10" db="EMBL/GenBank/DDBJ databases">
        <title>Genomic Encyclopedia of Type Strains, Phase IV (KMG-IV): sequencing the most valuable type-strain genomes for metagenomic binning, comparative biology and taxonomic classification.</title>
        <authorList>
            <person name="Goeker M."/>
        </authorList>
    </citation>
    <scope>NUCLEOTIDE SEQUENCE [LARGE SCALE GENOMIC DNA]</scope>
    <source>
        <strain evidence="14 15">DSM 25080</strain>
    </source>
</reference>
<proteinExistence type="inferred from homology"/>
<sequence>MSDFTGWLTSALMLGYFVTVILILFRLILKRRKVGVTLAWIGVIFAVPIIGVFAYLVFGELELGRFRAKRARRLNTKYRVWLDSMAALIPATQQELNAKQQGVAKLIFSREGMPLLPGNATKLFTEAGPVFEALIADINDADQSVWMEFYILEERGRVEPVLQSLEQAASRGVQVFIALDSAGSSKFIGSERQLQLERNGVKVLELLPVLPWRLWLERQDLRVHRKAVVVDGRVGWTGSMNLVDPILFNEDAGVGEWVDTMIRIEGPAALFLKSVIVNDWQLETGRNLLPRLRESELPNPSGGVLCQVAPSGPASPNDSIEEVLLTAIYSAQSCVRMTTPYFVPGEGLVTALKAAVHRGVEVTLIVPKRNDSRLVGLASSSYYEELLAAGVRIEVFDGGLLHAKLVVIDDDLALYGSVNLDMRSFWLNFELTVAIYHDDTVHQLHQIIDRYQRDTRALSLSRWRRRSLSTKLLQQLAYLTSPLL</sequence>
<keyword evidence="2 12" id="KW-1003">Cell membrane</keyword>
<evidence type="ECO:0000259" key="13">
    <source>
        <dbReference type="PROSITE" id="PS50035"/>
    </source>
</evidence>
<comment type="similarity">
    <text evidence="12">Belongs to the phospholipase D family. Cardiolipin synthase subfamily. ClsA sub-subfamily.</text>
</comment>
<dbReference type="InterPro" id="IPR027379">
    <property type="entry name" value="CLS_N"/>
</dbReference>
<feature type="transmembrane region" description="Helical" evidence="12">
    <location>
        <begin position="36"/>
        <end position="58"/>
    </location>
</feature>
<dbReference type="PANTHER" id="PTHR21248">
    <property type="entry name" value="CARDIOLIPIN SYNTHASE"/>
    <property type="match status" value="1"/>
</dbReference>
<keyword evidence="9 12" id="KW-0472">Membrane</keyword>
<dbReference type="Proteomes" id="UP000267187">
    <property type="component" value="Unassembled WGS sequence"/>
</dbReference>
<evidence type="ECO:0000256" key="9">
    <source>
        <dbReference type="ARBA" id="ARBA00023136"/>
    </source>
</evidence>
<evidence type="ECO:0000256" key="1">
    <source>
        <dbReference type="ARBA" id="ARBA00004651"/>
    </source>
</evidence>
<feature type="active site" evidence="12">
    <location>
        <position position="402"/>
    </location>
</feature>
<feature type="active site" evidence="12">
    <location>
        <position position="409"/>
    </location>
</feature>
<evidence type="ECO:0000256" key="5">
    <source>
        <dbReference type="ARBA" id="ARBA00022692"/>
    </source>
</evidence>
<dbReference type="GO" id="GO:0032049">
    <property type="term" value="P:cardiolipin biosynthetic process"/>
    <property type="evidence" value="ECO:0007669"/>
    <property type="project" value="UniProtKB-UniRule"/>
</dbReference>
<gene>
    <name evidence="12" type="primary">clsA</name>
    <name evidence="14" type="ORF">DFR27_0357</name>
</gene>
<comment type="function">
    <text evidence="12">Catalyzes the reversible phosphatidyl group transfer from one phosphatidylglycerol molecule to another to form cardiolipin (CL) (diphosphatidylglycerol) and glycerol.</text>
</comment>
<keyword evidence="6" id="KW-0677">Repeat</keyword>
<feature type="active site" evidence="12">
    <location>
        <position position="224"/>
    </location>
</feature>
<evidence type="ECO:0000256" key="11">
    <source>
        <dbReference type="ARBA" id="ARBA00023264"/>
    </source>
</evidence>